<feature type="non-terminal residue" evidence="1">
    <location>
        <position position="1"/>
    </location>
</feature>
<sequence length="67" mass="7596">DARSINKKLLKRPTATHPNCIDISLPYQRAQLTYGSIPLTAARLDLEIVVEVVRVRNDLINKRLTRG</sequence>
<organism evidence="1 2">
    <name type="scientific">Datura stramonium</name>
    <name type="common">Jimsonweed</name>
    <name type="synonym">Common thornapple</name>
    <dbReference type="NCBI Taxonomy" id="4076"/>
    <lineage>
        <taxon>Eukaryota</taxon>
        <taxon>Viridiplantae</taxon>
        <taxon>Streptophyta</taxon>
        <taxon>Embryophyta</taxon>
        <taxon>Tracheophyta</taxon>
        <taxon>Spermatophyta</taxon>
        <taxon>Magnoliopsida</taxon>
        <taxon>eudicotyledons</taxon>
        <taxon>Gunneridae</taxon>
        <taxon>Pentapetalae</taxon>
        <taxon>asterids</taxon>
        <taxon>lamiids</taxon>
        <taxon>Solanales</taxon>
        <taxon>Solanaceae</taxon>
        <taxon>Solanoideae</taxon>
        <taxon>Datureae</taxon>
        <taxon>Datura</taxon>
    </lineage>
</organism>
<feature type="non-terminal residue" evidence="1">
    <location>
        <position position="67"/>
    </location>
</feature>
<evidence type="ECO:0000313" key="2">
    <source>
        <dbReference type="Proteomes" id="UP000823775"/>
    </source>
</evidence>
<gene>
    <name evidence="1" type="ORF">HAX54_050273</name>
</gene>
<keyword evidence="2" id="KW-1185">Reference proteome</keyword>
<proteinExistence type="predicted"/>
<evidence type="ECO:0000313" key="1">
    <source>
        <dbReference type="EMBL" id="MCD7463283.1"/>
    </source>
</evidence>
<reference evidence="1 2" key="1">
    <citation type="journal article" date="2021" name="BMC Genomics">
        <title>Datura genome reveals duplications of psychoactive alkaloid biosynthetic genes and high mutation rate following tissue culture.</title>
        <authorList>
            <person name="Rajewski A."/>
            <person name="Carter-House D."/>
            <person name="Stajich J."/>
            <person name="Litt A."/>
        </authorList>
    </citation>
    <scope>NUCLEOTIDE SEQUENCE [LARGE SCALE GENOMIC DNA]</scope>
    <source>
        <strain evidence="1">AR-01</strain>
    </source>
</reference>
<name>A0ABS8SWI6_DATST</name>
<protein>
    <submittedName>
        <fullName evidence="1">Uncharacterized protein</fullName>
    </submittedName>
</protein>
<accession>A0ABS8SWI6</accession>
<dbReference type="Proteomes" id="UP000823775">
    <property type="component" value="Unassembled WGS sequence"/>
</dbReference>
<comment type="caution">
    <text evidence="1">The sequence shown here is derived from an EMBL/GenBank/DDBJ whole genome shotgun (WGS) entry which is preliminary data.</text>
</comment>
<dbReference type="EMBL" id="JACEIK010000876">
    <property type="protein sequence ID" value="MCD7463283.1"/>
    <property type="molecule type" value="Genomic_DNA"/>
</dbReference>